<comment type="caution">
    <text evidence="2">The sequence shown here is derived from an EMBL/GenBank/DDBJ whole genome shotgun (WGS) entry which is preliminary data.</text>
</comment>
<evidence type="ECO:0000313" key="3">
    <source>
        <dbReference type="Proteomes" id="UP001201163"/>
    </source>
</evidence>
<proteinExistence type="predicted"/>
<protein>
    <submittedName>
        <fullName evidence="2">Uncharacterized protein</fullName>
    </submittedName>
</protein>
<keyword evidence="3" id="KW-1185">Reference proteome</keyword>
<feature type="compositionally biased region" description="Pro residues" evidence="1">
    <location>
        <begin position="14"/>
        <end position="30"/>
    </location>
</feature>
<feature type="region of interest" description="Disordered" evidence="1">
    <location>
        <begin position="327"/>
        <end position="352"/>
    </location>
</feature>
<accession>A0AAD4LFK2</accession>
<name>A0AAD4LFK2_9AGAM</name>
<dbReference type="EMBL" id="JAKELL010000030">
    <property type="protein sequence ID" value="KAH8990531.1"/>
    <property type="molecule type" value="Genomic_DNA"/>
</dbReference>
<evidence type="ECO:0000313" key="2">
    <source>
        <dbReference type="EMBL" id="KAH8990531.1"/>
    </source>
</evidence>
<dbReference type="Proteomes" id="UP001201163">
    <property type="component" value="Unassembled WGS sequence"/>
</dbReference>
<sequence>MNALRPSLFRPAGRPSPPPTPVPTPTPTPPRSDAVIPADKAPRSIPKLSLTGFKKPASTPSVPPSQAAAIVQDGSYLQVLSLKLSEGISKALAQPVGPAPANECLNGRRPIPAGRGRTFGSLIAVELNASRDNPHLHKAVLRSLQRPLSALLTNLSNNLLQLLSSPEFLNPLVPTPQAPNPNPTQLHALSLATFAGELLEVFDELGLGLDSDARGDGLKSTREALVSVTTRVIHPLVAGIKTELTSLVAVLEVPTATTAAKTTTSTLKAVAVTQHPSITNLQTVVPIYARALARYFATTPTQSYLASLEISVVWRALVALAHRVPSQLSPPSSPNMMGKKGRSVGGTPPATPPSTRFILKLPPSRPPSPPTVQPYMPPVVGDTRAVYDLLSSLPRPDAEKETTRLAREAVNDACDGLRALLRLLESVQTITTRNPVELARELGVLTADLPTLIALPVILNTYVFTGDKGGPRTIPSILGLPEERYRQECLTGFGRAEECTVAVGQRVLHVLSNESGLSSDPTAEAVILWLKDEITSVDS</sequence>
<evidence type="ECO:0000256" key="1">
    <source>
        <dbReference type="SAM" id="MobiDB-lite"/>
    </source>
</evidence>
<gene>
    <name evidence="2" type="ORF">EDB92DRAFT_2088521</name>
</gene>
<reference evidence="2" key="1">
    <citation type="submission" date="2022-01" db="EMBL/GenBank/DDBJ databases">
        <title>Comparative genomics reveals a dynamic genome evolution in the ectomycorrhizal milk-cap (Lactarius) mushrooms.</title>
        <authorList>
            <consortium name="DOE Joint Genome Institute"/>
            <person name="Lebreton A."/>
            <person name="Tang N."/>
            <person name="Kuo A."/>
            <person name="LaButti K."/>
            <person name="Drula E."/>
            <person name="Barry K."/>
            <person name="Clum A."/>
            <person name="Lipzen A."/>
            <person name="Mousain D."/>
            <person name="Ng V."/>
            <person name="Wang R."/>
            <person name="Wang X."/>
            <person name="Dai Y."/>
            <person name="Henrissat B."/>
            <person name="Grigoriev I.V."/>
            <person name="Guerin-Laguette A."/>
            <person name="Yu F."/>
            <person name="Martin F.M."/>
        </authorList>
    </citation>
    <scope>NUCLEOTIDE SEQUENCE</scope>
    <source>
        <strain evidence="2">QP</strain>
    </source>
</reference>
<dbReference type="AlphaFoldDB" id="A0AAD4LFK2"/>
<organism evidence="2 3">
    <name type="scientific">Lactarius akahatsu</name>
    <dbReference type="NCBI Taxonomy" id="416441"/>
    <lineage>
        <taxon>Eukaryota</taxon>
        <taxon>Fungi</taxon>
        <taxon>Dikarya</taxon>
        <taxon>Basidiomycota</taxon>
        <taxon>Agaricomycotina</taxon>
        <taxon>Agaricomycetes</taxon>
        <taxon>Russulales</taxon>
        <taxon>Russulaceae</taxon>
        <taxon>Lactarius</taxon>
    </lineage>
</organism>
<feature type="region of interest" description="Disordered" evidence="1">
    <location>
        <begin position="1"/>
        <end position="64"/>
    </location>
</feature>